<name>A0ACB9SGG4_HOLOL</name>
<sequence>MACLSSCTELPRTAEVIKRVLGYTLNYPGATRWNSLYDSITRIVEVKDKVPDLFNKLDIANHFKESELQYLIDYLAVVKPIAIALDILQRQDNVFFLGYILPCLVSIYTKFCRMQAEQTAQSAGPILNFCKTGLIERFQKYFELTKPEAQEAVLAAFTLPQFKLKWITNFQVFVENTSARDFSDFITRLIVETAIK</sequence>
<accession>A0ACB9SGG4</accession>
<keyword evidence="2" id="KW-1185">Reference proteome</keyword>
<gene>
    <name evidence="1" type="ORF">MML48_10g00013428</name>
</gene>
<proteinExistence type="predicted"/>
<reference evidence="1" key="1">
    <citation type="submission" date="2022-04" db="EMBL/GenBank/DDBJ databases">
        <title>Chromosome-scale genome assembly of Holotrichia oblita Faldermann.</title>
        <authorList>
            <person name="Rongchong L."/>
        </authorList>
    </citation>
    <scope>NUCLEOTIDE SEQUENCE</scope>
    <source>
        <strain evidence="1">81SQS9</strain>
    </source>
</reference>
<comment type="caution">
    <text evidence="1">The sequence shown here is derived from an EMBL/GenBank/DDBJ whole genome shotgun (WGS) entry which is preliminary data.</text>
</comment>
<dbReference type="Proteomes" id="UP001056778">
    <property type="component" value="Chromosome 10"/>
</dbReference>
<dbReference type="EMBL" id="CM043024">
    <property type="protein sequence ID" value="KAI4454212.1"/>
    <property type="molecule type" value="Genomic_DNA"/>
</dbReference>
<protein>
    <submittedName>
        <fullName evidence="1">Transposase-related</fullName>
    </submittedName>
</protein>
<organism evidence="1 2">
    <name type="scientific">Holotrichia oblita</name>
    <name type="common">Chafer beetle</name>
    <dbReference type="NCBI Taxonomy" id="644536"/>
    <lineage>
        <taxon>Eukaryota</taxon>
        <taxon>Metazoa</taxon>
        <taxon>Ecdysozoa</taxon>
        <taxon>Arthropoda</taxon>
        <taxon>Hexapoda</taxon>
        <taxon>Insecta</taxon>
        <taxon>Pterygota</taxon>
        <taxon>Neoptera</taxon>
        <taxon>Endopterygota</taxon>
        <taxon>Coleoptera</taxon>
        <taxon>Polyphaga</taxon>
        <taxon>Scarabaeiformia</taxon>
        <taxon>Scarabaeidae</taxon>
        <taxon>Melolonthinae</taxon>
        <taxon>Holotrichia</taxon>
    </lineage>
</organism>
<evidence type="ECO:0000313" key="1">
    <source>
        <dbReference type="EMBL" id="KAI4454212.1"/>
    </source>
</evidence>
<evidence type="ECO:0000313" key="2">
    <source>
        <dbReference type="Proteomes" id="UP001056778"/>
    </source>
</evidence>